<dbReference type="Pfam" id="PF00912">
    <property type="entry name" value="Transgly"/>
    <property type="match status" value="1"/>
</dbReference>
<dbReference type="Pfam" id="PF00905">
    <property type="entry name" value="Transpeptidase"/>
    <property type="match status" value="1"/>
</dbReference>
<dbReference type="SUPFAM" id="SSF53955">
    <property type="entry name" value="Lysozyme-like"/>
    <property type="match status" value="1"/>
</dbReference>
<feature type="compositionally biased region" description="Gly residues" evidence="9">
    <location>
        <begin position="74"/>
        <end position="91"/>
    </location>
</feature>
<dbReference type="EC" id="2.4.-.-" evidence="13"/>
<evidence type="ECO:0000256" key="10">
    <source>
        <dbReference type="SAM" id="Phobius"/>
    </source>
</evidence>
<evidence type="ECO:0000256" key="7">
    <source>
        <dbReference type="ARBA" id="ARBA00034000"/>
    </source>
</evidence>
<accession>A0ABV7WKK1</accession>
<dbReference type="InterPro" id="IPR001460">
    <property type="entry name" value="PCN-bd_Tpept"/>
</dbReference>
<feature type="domain" description="Glycosyl transferase family 51" evidence="12">
    <location>
        <begin position="152"/>
        <end position="321"/>
    </location>
</feature>
<proteinExistence type="predicted"/>
<sequence>MAGTDRPLFPDSSRGPGGRRSVPRAGAAGPSRPAAPGPRGSGPGGAPGSGPRGATGRPAGRPAGAGPGPPRRSGGAGGAGGPGGAGGGGAAGRPRKGWLRRTLQVLGLGALAAVLLVVAGVAVAYVRTPIPDPNDAVFAETTTLYYADGVSVLGTFAAQDRTIVGTEEIPDTVRQAVVAAEDRTFYENPGISPTGIARAALGIVTGEPAGGGSTITQQYVKNYFLTSDQTYQRKFREILISLKVERRLDKDQILTDYLNTVYFGRGAYGVQAAAQAYFDVDASALTIEQAALLAGVLPAPNRYDPAEDPEATQERFDYVADGLVATEVLDQAAADALVLPATVVEGDEQVYAGPGGYLLQAAREELVDLGYDDERIDTGGLRVVTTFDPAVQAAVLEGVAAEMPTPEDTDGEPLSPGLRVAAVTIDPATGGIRGMYGGDDLLQRRNAVTKDTAQAGSTFKPFTLVAALEAGIPLDETFDGNSGREIEGYDRPVDNFGDTDYGRVDLVEATANSVNTAYVELNSEVGPEATREVAVRAGLPDDTLGLESFVSNVLGAASPRPVDMAQVMATFAAQGVRREWHVIAEVREPNGAVDFQADTAGQQVISPDVMSNATYAMTQVVEEGSGEYAQRLDRPVAGKTGTNSGAQAAWFVGYTPQLAGVVAMYQLDAEGNPETITIPGTRTVTGGSWPVRIWTGVMDRALEGQEVLEFPDPVDIEPADRSSEETEAPAPAPETEQQPEPSAPPVVTATVTAEPEPSVEPSEEPVEEPSEDPELPEEPSEEPVEPSVEPGDQGRAPVAPPGQGRAPVLPPGQAREPGPPEGPLP</sequence>
<gene>
    <name evidence="13" type="ORF">ACFOLH_12255</name>
</gene>
<keyword evidence="10" id="KW-1133">Transmembrane helix</keyword>
<dbReference type="InterPro" id="IPR023346">
    <property type="entry name" value="Lysozyme-like_dom_sf"/>
</dbReference>
<evidence type="ECO:0000313" key="14">
    <source>
        <dbReference type="Proteomes" id="UP001595685"/>
    </source>
</evidence>
<dbReference type="Proteomes" id="UP001595685">
    <property type="component" value="Unassembled WGS sequence"/>
</dbReference>
<feature type="transmembrane region" description="Helical" evidence="10">
    <location>
        <begin position="103"/>
        <end position="126"/>
    </location>
</feature>
<evidence type="ECO:0000256" key="8">
    <source>
        <dbReference type="ARBA" id="ARBA00049902"/>
    </source>
</evidence>
<organism evidence="13 14">
    <name type="scientific">Aquipuribacter hungaricus</name>
    <dbReference type="NCBI Taxonomy" id="545624"/>
    <lineage>
        <taxon>Bacteria</taxon>
        <taxon>Bacillati</taxon>
        <taxon>Actinomycetota</taxon>
        <taxon>Actinomycetes</taxon>
        <taxon>Micrococcales</taxon>
        <taxon>Intrasporangiaceae</taxon>
        <taxon>Aquipuribacter</taxon>
    </lineage>
</organism>
<keyword evidence="14" id="KW-1185">Reference proteome</keyword>
<comment type="caution">
    <text evidence="13">The sequence shown here is derived from an EMBL/GenBank/DDBJ whole genome shotgun (WGS) entry which is preliminary data.</text>
</comment>
<dbReference type="Gene3D" id="3.40.710.10">
    <property type="entry name" value="DD-peptidase/beta-lactamase superfamily"/>
    <property type="match status" value="1"/>
</dbReference>
<dbReference type="InterPro" id="IPR001264">
    <property type="entry name" value="Glyco_trans_51"/>
</dbReference>
<evidence type="ECO:0000256" key="9">
    <source>
        <dbReference type="SAM" id="MobiDB-lite"/>
    </source>
</evidence>
<dbReference type="SUPFAM" id="SSF56601">
    <property type="entry name" value="beta-lactamase/transpeptidase-like"/>
    <property type="match status" value="1"/>
</dbReference>
<feature type="compositionally biased region" description="Low complexity" evidence="9">
    <location>
        <begin position="19"/>
        <end position="38"/>
    </location>
</feature>
<evidence type="ECO:0000256" key="1">
    <source>
        <dbReference type="ARBA" id="ARBA00022645"/>
    </source>
</evidence>
<protein>
    <submittedName>
        <fullName evidence="13">Transglycosylase domain-containing protein</fullName>
        <ecNumber evidence="13">2.4.-.-</ecNumber>
    </submittedName>
</protein>
<dbReference type="InterPro" id="IPR012338">
    <property type="entry name" value="Beta-lactam/transpept-like"/>
</dbReference>
<keyword evidence="4 13" id="KW-0808">Transferase</keyword>
<comment type="catalytic activity">
    <reaction evidence="7">
        <text>Preferential cleavage: (Ac)2-L-Lys-D-Ala-|-D-Ala. Also transpeptidation of peptidyl-alanyl moieties that are N-acyl substituents of D-alanine.</text>
        <dbReference type="EC" id="3.4.16.4"/>
    </reaction>
</comment>
<reference evidence="14" key="1">
    <citation type="journal article" date="2019" name="Int. J. Syst. Evol. Microbiol.">
        <title>The Global Catalogue of Microorganisms (GCM) 10K type strain sequencing project: providing services to taxonomists for standard genome sequencing and annotation.</title>
        <authorList>
            <consortium name="The Broad Institute Genomics Platform"/>
            <consortium name="The Broad Institute Genome Sequencing Center for Infectious Disease"/>
            <person name="Wu L."/>
            <person name="Ma J."/>
        </authorList>
    </citation>
    <scope>NUCLEOTIDE SEQUENCE [LARGE SCALE GENOMIC DNA]</scope>
    <source>
        <strain evidence="14">NCAIM B.02333</strain>
    </source>
</reference>
<evidence type="ECO:0000313" key="13">
    <source>
        <dbReference type="EMBL" id="MFC3689116.1"/>
    </source>
</evidence>
<dbReference type="PANTHER" id="PTHR32282">
    <property type="entry name" value="BINDING PROTEIN TRANSPEPTIDASE, PUTATIVE-RELATED"/>
    <property type="match status" value="1"/>
</dbReference>
<dbReference type="InterPro" id="IPR036950">
    <property type="entry name" value="PBP_transglycosylase"/>
</dbReference>
<evidence type="ECO:0000256" key="2">
    <source>
        <dbReference type="ARBA" id="ARBA00022670"/>
    </source>
</evidence>
<keyword evidence="3 13" id="KW-0328">Glycosyltransferase</keyword>
<feature type="region of interest" description="Disordered" evidence="9">
    <location>
        <begin position="1"/>
        <end position="94"/>
    </location>
</feature>
<keyword evidence="1" id="KW-0121">Carboxypeptidase</keyword>
<evidence type="ECO:0000259" key="11">
    <source>
        <dbReference type="Pfam" id="PF00905"/>
    </source>
</evidence>
<dbReference type="InterPro" id="IPR050396">
    <property type="entry name" value="Glycosyltr_51/Transpeptidase"/>
</dbReference>
<dbReference type="EMBL" id="JBHRWW010000007">
    <property type="protein sequence ID" value="MFC3689116.1"/>
    <property type="molecule type" value="Genomic_DNA"/>
</dbReference>
<feature type="compositionally biased region" description="Acidic residues" evidence="9">
    <location>
        <begin position="761"/>
        <end position="784"/>
    </location>
</feature>
<comment type="catalytic activity">
    <reaction evidence="8">
        <text>[GlcNAc-(1-&gt;4)-Mur2Ac(oyl-L-Ala-gamma-D-Glu-L-Lys-D-Ala-D-Ala)](n)-di-trans,octa-cis-undecaprenyl diphosphate + beta-D-GlcNAc-(1-&gt;4)-Mur2Ac(oyl-L-Ala-gamma-D-Glu-L-Lys-D-Ala-D-Ala)-di-trans,octa-cis-undecaprenyl diphosphate = [GlcNAc-(1-&gt;4)-Mur2Ac(oyl-L-Ala-gamma-D-Glu-L-Lys-D-Ala-D-Ala)](n+1)-di-trans,octa-cis-undecaprenyl diphosphate + di-trans,octa-cis-undecaprenyl diphosphate + H(+)</text>
        <dbReference type="Rhea" id="RHEA:23708"/>
        <dbReference type="Rhea" id="RHEA-COMP:9602"/>
        <dbReference type="Rhea" id="RHEA-COMP:9603"/>
        <dbReference type="ChEBI" id="CHEBI:15378"/>
        <dbReference type="ChEBI" id="CHEBI:58405"/>
        <dbReference type="ChEBI" id="CHEBI:60033"/>
        <dbReference type="ChEBI" id="CHEBI:78435"/>
        <dbReference type="EC" id="2.4.99.28"/>
    </reaction>
</comment>
<keyword evidence="10" id="KW-0812">Transmembrane</keyword>
<keyword evidence="10" id="KW-0472">Membrane</keyword>
<feature type="compositionally biased region" description="Gly residues" evidence="9">
    <location>
        <begin position="39"/>
        <end position="53"/>
    </location>
</feature>
<keyword evidence="2" id="KW-0645">Protease</keyword>
<feature type="domain" description="Penicillin-binding protein transpeptidase" evidence="11">
    <location>
        <begin position="421"/>
        <end position="665"/>
    </location>
</feature>
<dbReference type="Gene3D" id="1.10.3810.10">
    <property type="entry name" value="Biosynthetic peptidoglycan transglycosylase-like"/>
    <property type="match status" value="1"/>
</dbReference>
<evidence type="ECO:0000256" key="4">
    <source>
        <dbReference type="ARBA" id="ARBA00022679"/>
    </source>
</evidence>
<feature type="region of interest" description="Disordered" evidence="9">
    <location>
        <begin position="706"/>
        <end position="825"/>
    </location>
</feature>
<feature type="compositionally biased region" description="Low complexity" evidence="9">
    <location>
        <begin position="54"/>
        <end position="64"/>
    </location>
</feature>
<evidence type="ECO:0000256" key="6">
    <source>
        <dbReference type="ARBA" id="ARBA00023268"/>
    </source>
</evidence>
<dbReference type="PANTHER" id="PTHR32282:SF34">
    <property type="entry name" value="PENICILLIN-BINDING PROTEIN 1A"/>
    <property type="match status" value="1"/>
</dbReference>
<evidence type="ECO:0000256" key="5">
    <source>
        <dbReference type="ARBA" id="ARBA00022801"/>
    </source>
</evidence>
<keyword evidence="6" id="KW-0511">Multifunctional enzyme</keyword>
<name>A0ABV7WKK1_9MICO</name>
<keyword evidence="5" id="KW-0378">Hydrolase</keyword>
<dbReference type="GO" id="GO:0016757">
    <property type="term" value="F:glycosyltransferase activity"/>
    <property type="evidence" value="ECO:0007669"/>
    <property type="project" value="UniProtKB-KW"/>
</dbReference>
<evidence type="ECO:0000256" key="3">
    <source>
        <dbReference type="ARBA" id="ARBA00022676"/>
    </source>
</evidence>
<evidence type="ECO:0000259" key="12">
    <source>
        <dbReference type="Pfam" id="PF00912"/>
    </source>
</evidence>